<keyword evidence="2" id="KW-1185">Reference proteome</keyword>
<protein>
    <submittedName>
        <fullName evidence="1">Uncharacterized protein</fullName>
    </submittedName>
</protein>
<evidence type="ECO:0000313" key="1">
    <source>
        <dbReference type="EMBL" id="GAY59182.1"/>
    </source>
</evidence>
<organism evidence="1 2">
    <name type="scientific">Citrus unshiu</name>
    <name type="common">Satsuma mandarin</name>
    <name type="synonym">Citrus nobilis var. unshiu</name>
    <dbReference type="NCBI Taxonomy" id="55188"/>
    <lineage>
        <taxon>Eukaryota</taxon>
        <taxon>Viridiplantae</taxon>
        <taxon>Streptophyta</taxon>
        <taxon>Embryophyta</taxon>
        <taxon>Tracheophyta</taxon>
        <taxon>Spermatophyta</taxon>
        <taxon>Magnoliopsida</taxon>
        <taxon>eudicotyledons</taxon>
        <taxon>Gunneridae</taxon>
        <taxon>Pentapetalae</taxon>
        <taxon>rosids</taxon>
        <taxon>malvids</taxon>
        <taxon>Sapindales</taxon>
        <taxon>Rutaceae</taxon>
        <taxon>Aurantioideae</taxon>
        <taxon>Citrus</taxon>
    </lineage>
</organism>
<gene>
    <name evidence="1" type="ORF">CUMW_192640</name>
</gene>
<dbReference type="Proteomes" id="UP000236630">
    <property type="component" value="Unassembled WGS sequence"/>
</dbReference>
<dbReference type="EMBL" id="BDQV01000205">
    <property type="protein sequence ID" value="GAY59182.1"/>
    <property type="molecule type" value="Genomic_DNA"/>
</dbReference>
<reference evidence="1 2" key="1">
    <citation type="journal article" date="2017" name="Front. Genet.">
        <title>Draft sequencing of the heterozygous diploid genome of Satsuma (Citrus unshiu Marc.) using a hybrid assembly approach.</title>
        <authorList>
            <person name="Shimizu T."/>
            <person name="Tanizawa Y."/>
            <person name="Mochizuki T."/>
            <person name="Nagasaki H."/>
            <person name="Yoshioka T."/>
            <person name="Toyoda A."/>
            <person name="Fujiyama A."/>
            <person name="Kaminuma E."/>
            <person name="Nakamura Y."/>
        </authorList>
    </citation>
    <scope>NUCLEOTIDE SEQUENCE [LARGE SCALE GENOMIC DNA]</scope>
    <source>
        <strain evidence="2">cv. Miyagawa wase</strain>
    </source>
</reference>
<dbReference type="AlphaFoldDB" id="A0A2H5Q3M7"/>
<sequence>MQYLAITAGDHIRAQTIKSHARGQGYLRFFAVRG</sequence>
<proteinExistence type="predicted"/>
<evidence type="ECO:0000313" key="2">
    <source>
        <dbReference type="Proteomes" id="UP000236630"/>
    </source>
</evidence>
<comment type="caution">
    <text evidence="1">The sequence shown here is derived from an EMBL/GenBank/DDBJ whole genome shotgun (WGS) entry which is preliminary data.</text>
</comment>
<accession>A0A2H5Q3M7</accession>
<name>A0A2H5Q3M7_CITUN</name>